<proteinExistence type="predicted"/>
<comment type="caution">
    <text evidence="1">The sequence shown here is derived from an EMBL/GenBank/DDBJ whole genome shotgun (WGS) entry which is preliminary data.</text>
</comment>
<evidence type="ECO:0000313" key="2">
    <source>
        <dbReference type="Proteomes" id="UP000657918"/>
    </source>
</evidence>
<reference evidence="1 2" key="1">
    <citation type="submission" date="2020-10" db="EMBL/GenBank/DDBJ databases">
        <title>Plant Genome Project.</title>
        <authorList>
            <person name="Zhang R.-G."/>
        </authorList>
    </citation>
    <scope>NUCLEOTIDE SEQUENCE [LARGE SCALE GENOMIC DNA]</scope>
    <source>
        <strain evidence="1">FAFU-HL-1</strain>
        <tissue evidence="1">Leaf</tissue>
    </source>
</reference>
<name>A0A835KDD3_9ROSI</name>
<evidence type="ECO:0000313" key="1">
    <source>
        <dbReference type="EMBL" id="KAF9682949.1"/>
    </source>
</evidence>
<protein>
    <submittedName>
        <fullName evidence="1">Uncharacterized protein</fullName>
    </submittedName>
</protein>
<gene>
    <name evidence="1" type="ORF">SADUNF_Sadunf05G0161400</name>
</gene>
<dbReference type="Proteomes" id="UP000657918">
    <property type="component" value="Unassembled WGS sequence"/>
</dbReference>
<organism evidence="1 2">
    <name type="scientific">Salix dunnii</name>
    <dbReference type="NCBI Taxonomy" id="1413687"/>
    <lineage>
        <taxon>Eukaryota</taxon>
        <taxon>Viridiplantae</taxon>
        <taxon>Streptophyta</taxon>
        <taxon>Embryophyta</taxon>
        <taxon>Tracheophyta</taxon>
        <taxon>Spermatophyta</taxon>
        <taxon>Magnoliopsida</taxon>
        <taxon>eudicotyledons</taxon>
        <taxon>Gunneridae</taxon>
        <taxon>Pentapetalae</taxon>
        <taxon>rosids</taxon>
        <taxon>fabids</taxon>
        <taxon>Malpighiales</taxon>
        <taxon>Salicaceae</taxon>
        <taxon>Saliceae</taxon>
        <taxon>Salix</taxon>
    </lineage>
</organism>
<accession>A0A835KDD3</accession>
<sequence>MHGTPSLDLSPVKETLRGLVITKEKRNELLWIISKHSRAHEVPVYHAGHGIFETLANYSLARFKFFTRLFSIWSLQQGTWTASFLRRCLMLCFCLPSTLKLLAPVPGITGI</sequence>
<dbReference type="AlphaFoldDB" id="A0A835KDD3"/>
<dbReference type="EMBL" id="JADGMS010000005">
    <property type="protein sequence ID" value="KAF9682949.1"/>
    <property type="molecule type" value="Genomic_DNA"/>
</dbReference>
<keyword evidence="2" id="KW-1185">Reference proteome</keyword>